<dbReference type="EMBL" id="CP002583">
    <property type="protein sequence ID" value="ADZ91702.1"/>
    <property type="molecule type" value="Genomic_DNA"/>
</dbReference>
<organism evidence="2 3">
    <name type="scientific">Marinomonas mediterranea (strain ATCC 700492 / JCM 21426 / NBRC 103028 / MMB-1)</name>
    <dbReference type="NCBI Taxonomy" id="717774"/>
    <lineage>
        <taxon>Bacteria</taxon>
        <taxon>Pseudomonadati</taxon>
        <taxon>Pseudomonadota</taxon>
        <taxon>Gammaproteobacteria</taxon>
        <taxon>Oceanospirillales</taxon>
        <taxon>Oceanospirillaceae</taxon>
        <taxon>Marinomonas</taxon>
    </lineage>
</organism>
<dbReference type="Proteomes" id="UP000001062">
    <property type="component" value="Chromosome"/>
</dbReference>
<protein>
    <recommendedName>
        <fullName evidence="4">Lipoprotein</fullName>
    </recommendedName>
</protein>
<proteinExistence type="predicted"/>
<accession>F2JVR6</accession>
<keyword evidence="1" id="KW-0732">Signal</keyword>
<reference evidence="2 3" key="1">
    <citation type="journal article" date="2012" name="Stand. Genomic Sci.">
        <title>Complete genome sequence of the melanogenic marine bacterium Marinomonas mediterranea type strain (MMB-1(T)).</title>
        <authorList>
            <person name="Lucas-Elio P."/>
            <person name="Goodwin L."/>
            <person name="Woyke T."/>
            <person name="Pitluck S."/>
            <person name="Nolan M."/>
            <person name="Kyrpides N.C."/>
            <person name="Detter J.C."/>
            <person name="Copeland A."/>
            <person name="Teshima H."/>
            <person name="Bruce D."/>
            <person name="Detter C."/>
            <person name="Tapia R."/>
            <person name="Han S."/>
            <person name="Land M.L."/>
            <person name="Ivanova N."/>
            <person name="Mikhailova N."/>
            <person name="Johnston A.W."/>
            <person name="Sanchez-Amat A."/>
        </authorList>
    </citation>
    <scope>NUCLEOTIDE SEQUENCE [LARGE SCALE GENOMIC DNA]</scope>
    <source>
        <strain evidence="3">ATCC 700492 / JCM 21426 / NBRC 103028 / MMB-1</strain>
    </source>
</reference>
<evidence type="ECO:0000256" key="1">
    <source>
        <dbReference type="SAM" id="SignalP"/>
    </source>
</evidence>
<name>F2JVR6_MARM1</name>
<dbReference type="KEGG" id="mme:Marme_2470"/>
<evidence type="ECO:0000313" key="3">
    <source>
        <dbReference type="Proteomes" id="UP000001062"/>
    </source>
</evidence>
<feature type="chain" id="PRO_5003280658" description="Lipoprotein" evidence="1">
    <location>
        <begin position="18"/>
        <end position="69"/>
    </location>
</feature>
<keyword evidence="3" id="KW-1185">Reference proteome</keyword>
<evidence type="ECO:0000313" key="2">
    <source>
        <dbReference type="EMBL" id="ADZ91702.1"/>
    </source>
</evidence>
<gene>
    <name evidence="2" type="ordered locus">Marme_2470</name>
</gene>
<dbReference type="HOGENOM" id="CLU_2771036_0_0_6"/>
<sequence length="69" mass="7969" precursor="true">MKLVVASLMLCLCTACSNLNVDKNWKSNFVKDVARNSAVQQCNEYPSMSRQYEECVEETKEFYNKHQGN</sequence>
<evidence type="ECO:0008006" key="4">
    <source>
        <dbReference type="Google" id="ProtNLM"/>
    </source>
</evidence>
<feature type="signal peptide" evidence="1">
    <location>
        <begin position="1"/>
        <end position="17"/>
    </location>
</feature>
<dbReference type="AlphaFoldDB" id="F2JVR6"/>